<feature type="transmembrane region" description="Helical" evidence="7">
    <location>
        <begin position="125"/>
        <end position="150"/>
    </location>
</feature>
<feature type="transmembrane region" description="Helical" evidence="7">
    <location>
        <begin position="205"/>
        <end position="225"/>
    </location>
</feature>
<dbReference type="OrthoDB" id="9761224at2"/>
<dbReference type="AlphaFoldDB" id="A0A1T0BBI5"/>
<keyword evidence="4 7" id="KW-0812">Transmembrane</keyword>
<dbReference type="GO" id="GO:0009267">
    <property type="term" value="P:cellular response to starvation"/>
    <property type="evidence" value="ECO:0007669"/>
    <property type="project" value="InterPro"/>
</dbReference>
<dbReference type="InterPro" id="IPR003706">
    <property type="entry name" value="CstA_N"/>
</dbReference>
<organism evidence="9 10">
    <name type="scientific">[Haemophilus] felis</name>
    <dbReference type="NCBI Taxonomy" id="123822"/>
    <lineage>
        <taxon>Bacteria</taxon>
        <taxon>Pseudomonadati</taxon>
        <taxon>Pseudomonadota</taxon>
        <taxon>Gammaproteobacteria</taxon>
        <taxon>Pasteurellales</taxon>
        <taxon>Pasteurellaceae</taxon>
    </lineage>
</organism>
<feature type="transmembrane region" description="Helical" evidence="7">
    <location>
        <begin position="476"/>
        <end position="496"/>
    </location>
</feature>
<accession>A0A1T0BBI5</accession>
<evidence type="ECO:0000259" key="8">
    <source>
        <dbReference type="Pfam" id="PF02554"/>
    </source>
</evidence>
<feature type="transmembrane region" description="Helical" evidence="7">
    <location>
        <begin position="259"/>
        <end position="277"/>
    </location>
</feature>
<evidence type="ECO:0000256" key="2">
    <source>
        <dbReference type="ARBA" id="ARBA00007755"/>
    </source>
</evidence>
<feature type="domain" description="CstA N-terminal" evidence="8">
    <location>
        <begin position="164"/>
        <end position="312"/>
    </location>
</feature>
<evidence type="ECO:0000313" key="10">
    <source>
        <dbReference type="Proteomes" id="UP000190023"/>
    </source>
</evidence>
<dbReference type="GO" id="GO:0005886">
    <property type="term" value="C:plasma membrane"/>
    <property type="evidence" value="ECO:0007669"/>
    <property type="project" value="UniProtKB-SubCell"/>
</dbReference>
<dbReference type="InterPro" id="IPR051605">
    <property type="entry name" value="CstA"/>
</dbReference>
<dbReference type="Pfam" id="PF02554">
    <property type="entry name" value="CstA"/>
    <property type="match status" value="2"/>
</dbReference>
<feature type="transmembrane region" description="Helical" evidence="7">
    <location>
        <begin position="170"/>
        <end position="193"/>
    </location>
</feature>
<proteinExistence type="inferred from homology"/>
<evidence type="ECO:0000313" key="9">
    <source>
        <dbReference type="EMBL" id="OOS07623.1"/>
    </source>
</evidence>
<dbReference type="PANTHER" id="PTHR30252:SF4">
    <property type="entry name" value="CARBON STARVATION"/>
    <property type="match status" value="1"/>
</dbReference>
<gene>
    <name evidence="9" type="ORF">B0188_00680</name>
</gene>
<feature type="transmembrane region" description="Helical" evidence="7">
    <location>
        <begin position="421"/>
        <end position="439"/>
    </location>
</feature>
<feature type="domain" description="CstA N-terminal" evidence="8">
    <location>
        <begin position="4"/>
        <end position="144"/>
    </location>
</feature>
<evidence type="ECO:0000256" key="3">
    <source>
        <dbReference type="ARBA" id="ARBA00022475"/>
    </source>
</evidence>
<evidence type="ECO:0000256" key="6">
    <source>
        <dbReference type="ARBA" id="ARBA00023136"/>
    </source>
</evidence>
<evidence type="ECO:0000256" key="4">
    <source>
        <dbReference type="ARBA" id="ARBA00022692"/>
    </source>
</evidence>
<name>A0A1T0BBI5_9PAST</name>
<protein>
    <submittedName>
        <fullName evidence="9">Carbon starvation protein A</fullName>
    </submittedName>
</protein>
<sequence length="514" mass="56104">MLWFFFCVALLLAGYFVYGKFIEKVFVINPKKATPAFTMADGVDYMPMSTKKIWLIQLLNIAGTGPIFGPILGALYGPVAMLWIVLGCVFAGAVHDYFCGMLSVRNGGASMPALAGKYLGSPVKAFINLLAVVLLLLVGVVFVASPAKLLSNLTMENLGVVESAGATATVFGYDAATILVIWTTIIFIYYIVATLLPIDKIIGRIYPLFGALLLFMTFGMMYGLVSSHLNANDPIEFFRSVDGLSFEKFLQNFQPKGDLPIWPLLFLTISCGALSGFHATQTPLMARCAQNEKEGRFIFYGAMIAEGVIALVWCAVGLSFYQDPAELQAAIAAGSPSKVVYDSAIYFLGAIGGVFAILGVVILPITSGDTAFRAARLIIAEFFKFEQRSLVKRLIIAIPLFVLGFIVSKIDFSILWRYFSWANQTTAMVMLWTAAAYLYRYGKLHWICTLPAMFISAVCFTFLANNKIGFGLDYQLSVYIGFGLTALCTVLFFTLLKPIAKGDPDALVNDIGAK</sequence>
<feature type="transmembrane region" description="Helical" evidence="7">
    <location>
        <begin position="297"/>
        <end position="321"/>
    </location>
</feature>
<dbReference type="Proteomes" id="UP000190023">
    <property type="component" value="Unassembled WGS sequence"/>
</dbReference>
<evidence type="ECO:0000256" key="1">
    <source>
        <dbReference type="ARBA" id="ARBA00004651"/>
    </source>
</evidence>
<comment type="subcellular location">
    <subcellularLocation>
        <location evidence="1">Cell membrane</location>
        <topology evidence="1">Multi-pass membrane protein</topology>
    </subcellularLocation>
</comment>
<feature type="transmembrane region" description="Helical" evidence="7">
    <location>
        <begin position="446"/>
        <end position="464"/>
    </location>
</feature>
<keyword evidence="6 7" id="KW-0472">Membrane</keyword>
<reference evidence="9 10" key="1">
    <citation type="submission" date="2017-02" db="EMBL/GenBank/DDBJ databases">
        <title>Draft genome sequence of Haemophilus felis CCUG 31170 type strain.</title>
        <authorList>
            <person name="Engstrom-Jakobsson H."/>
            <person name="Salva-Serra F."/>
            <person name="Thorell K."/>
            <person name="Gonzales-Siles L."/>
            <person name="Karlsson R."/>
            <person name="Boulund F."/>
            <person name="Engstrand L."/>
            <person name="Kristiansson E."/>
            <person name="Moore E."/>
        </authorList>
    </citation>
    <scope>NUCLEOTIDE SEQUENCE [LARGE SCALE GENOMIC DNA]</scope>
    <source>
        <strain evidence="9 10">CCUG 31170</strain>
    </source>
</reference>
<feature type="transmembrane region" description="Helical" evidence="7">
    <location>
        <begin position="344"/>
        <end position="366"/>
    </location>
</feature>
<keyword evidence="3" id="KW-1003">Cell membrane</keyword>
<comment type="similarity">
    <text evidence="2">Belongs to the peptide transporter carbon starvation (CstA) (TC 2.A.114) family.</text>
</comment>
<evidence type="ECO:0000256" key="7">
    <source>
        <dbReference type="SAM" id="Phobius"/>
    </source>
</evidence>
<evidence type="ECO:0000256" key="5">
    <source>
        <dbReference type="ARBA" id="ARBA00022989"/>
    </source>
</evidence>
<dbReference type="PANTHER" id="PTHR30252">
    <property type="entry name" value="INNER MEMBRANE PEPTIDE TRANSPORTER"/>
    <property type="match status" value="1"/>
</dbReference>
<keyword evidence="5 7" id="KW-1133">Transmembrane helix</keyword>
<dbReference type="EMBL" id="MUYB01000001">
    <property type="protein sequence ID" value="OOS07623.1"/>
    <property type="molecule type" value="Genomic_DNA"/>
</dbReference>
<keyword evidence="10" id="KW-1185">Reference proteome</keyword>
<comment type="caution">
    <text evidence="9">The sequence shown here is derived from an EMBL/GenBank/DDBJ whole genome shotgun (WGS) entry which is preliminary data.</text>
</comment>
<dbReference type="STRING" id="123822.B0188_00680"/>
<feature type="transmembrane region" description="Helical" evidence="7">
    <location>
        <begin position="80"/>
        <end position="104"/>
    </location>
</feature>
<feature type="transmembrane region" description="Helical" evidence="7">
    <location>
        <begin position="394"/>
        <end position="415"/>
    </location>
</feature>